<proteinExistence type="predicted"/>
<evidence type="ECO:0000313" key="2">
    <source>
        <dbReference type="Proteomes" id="UP000546200"/>
    </source>
</evidence>
<dbReference type="Pfam" id="PF05721">
    <property type="entry name" value="PhyH"/>
    <property type="match status" value="1"/>
</dbReference>
<dbReference type="PANTHER" id="PTHR20883">
    <property type="entry name" value="PHYTANOYL-COA DIOXYGENASE DOMAIN CONTAINING 1"/>
    <property type="match status" value="1"/>
</dbReference>
<reference evidence="1 2" key="1">
    <citation type="submission" date="2020-08" db="EMBL/GenBank/DDBJ databases">
        <title>Genomic Encyclopedia of Type Strains, Phase IV (KMG-IV): sequencing the most valuable type-strain genomes for metagenomic binning, comparative biology and taxonomic classification.</title>
        <authorList>
            <person name="Goeker M."/>
        </authorList>
    </citation>
    <scope>NUCLEOTIDE SEQUENCE [LARGE SCALE GENOMIC DNA]</scope>
    <source>
        <strain evidence="1 2">DSM 100044</strain>
    </source>
</reference>
<gene>
    <name evidence="1" type="ORF">FHS94_001192</name>
</gene>
<dbReference type="InterPro" id="IPR008775">
    <property type="entry name" value="Phytyl_CoA_dOase-like"/>
</dbReference>
<dbReference type="EMBL" id="JACIJK010000003">
    <property type="protein sequence ID" value="MBB5714361.1"/>
    <property type="molecule type" value="Genomic_DNA"/>
</dbReference>
<dbReference type="Proteomes" id="UP000546200">
    <property type="component" value="Unassembled WGS sequence"/>
</dbReference>
<name>A0A7W9BC18_9SPHN</name>
<accession>A0A7W9BC18</accession>
<dbReference type="GO" id="GO:0005506">
    <property type="term" value="F:iron ion binding"/>
    <property type="evidence" value="ECO:0007669"/>
    <property type="project" value="UniProtKB-ARBA"/>
</dbReference>
<dbReference type="Gene3D" id="2.60.120.620">
    <property type="entry name" value="q2cbj1_9rhob like domain"/>
    <property type="match status" value="1"/>
</dbReference>
<comment type="caution">
    <text evidence="1">The sequence shown here is derived from an EMBL/GenBank/DDBJ whole genome shotgun (WGS) entry which is preliminary data.</text>
</comment>
<sequence>MVVEVGGTDAISVAQKALQVEGFATLDQAFTPDSLRIVERLFDELVHQAKRVDARSRASKLIYDMLPGNQLGASSGEEWDRLEIQHAGALQPVLLDTEVFRQCVGLAKPLVGGSSYSFDHFICKSPCNAAETPWHQDAAFMRFAPSRMGALHFWIPFQDATVDNGCMRFVPGSHRMPLLPHQPFSREKGPQGWRCDSVDNDDAIPCRFRWAAWRSIHPIPCTRLAGTRRICRERRGLSSSAVGGVSSTTSGVICADCRGR</sequence>
<evidence type="ECO:0008006" key="3">
    <source>
        <dbReference type="Google" id="ProtNLM"/>
    </source>
</evidence>
<dbReference type="PANTHER" id="PTHR20883:SF46">
    <property type="entry name" value="PHYTANOYL-COA HYDROXYLASE"/>
    <property type="match status" value="1"/>
</dbReference>
<dbReference type="SUPFAM" id="SSF51197">
    <property type="entry name" value="Clavaminate synthase-like"/>
    <property type="match status" value="1"/>
</dbReference>
<protein>
    <recommendedName>
        <fullName evidence="3">Phytanoyl-CoA dioxygenase</fullName>
    </recommendedName>
</protein>
<evidence type="ECO:0000313" key="1">
    <source>
        <dbReference type="EMBL" id="MBB5714361.1"/>
    </source>
</evidence>
<keyword evidence="2" id="KW-1185">Reference proteome</keyword>
<dbReference type="GO" id="GO:0016706">
    <property type="term" value="F:2-oxoglutarate-dependent dioxygenase activity"/>
    <property type="evidence" value="ECO:0007669"/>
    <property type="project" value="UniProtKB-ARBA"/>
</dbReference>
<dbReference type="AlphaFoldDB" id="A0A7W9BC18"/>
<dbReference type="RefSeq" id="WP_184055607.1">
    <property type="nucleotide sequence ID" value="NZ_JACIJK010000003.1"/>
</dbReference>
<organism evidence="1 2">
    <name type="scientific">Sphingomonas aerophila</name>
    <dbReference type="NCBI Taxonomy" id="1344948"/>
    <lineage>
        <taxon>Bacteria</taxon>
        <taxon>Pseudomonadati</taxon>
        <taxon>Pseudomonadota</taxon>
        <taxon>Alphaproteobacteria</taxon>
        <taxon>Sphingomonadales</taxon>
        <taxon>Sphingomonadaceae</taxon>
        <taxon>Sphingomonas</taxon>
    </lineage>
</organism>